<accession>A0ACC2RW96</accession>
<evidence type="ECO:0000313" key="1">
    <source>
        <dbReference type="EMBL" id="KAJ9054321.1"/>
    </source>
</evidence>
<evidence type="ECO:0000313" key="2">
    <source>
        <dbReference type="Proteomes" id="UP001165960"/>
    </source>
</evidence>
<name>A0ACC2RW96_9FUNG</name>
<dbReference type="EMBL" id="QTSX02006453">
    <property type="protein sequence ID" value="KAJ9054321.1"/>
    <property type="molecule type" value="Genomic_DNA"/>
</dbReference>
<comment type="caution">
    <text evidence="1">The sequence shown here is derived from an EMBL/GenBank/DDBJ whole genome shotgun (WGS) entry which is preliminary data.</text>
</comment>
<reference evidence="1" key="1">
    <citation type="submission" date="2022-04" db="EMBL/GenBank/DDBJ databases">
        <title>Genome of the entomopathogenic fungus Entomophthora muscae.</title>
        <authorList>
            <person name="Elya C."/>
            <person name="Lovett B.R."/>
            <person name="Lee E."/>
            <person name="Macias A.M."/>
            <person name="Hajek A.E."/>
            <person name="De Bivort B.L."/>
            <person name="Kasson M.T."/>
            <person name="De Fine Licht H.H."/>
            <person name="Stajich J.E."/>
        </authorList>
    </citation>
    <scope>NUCLEOTIDE SEQUENCE</scope>
    <source>
        <strain evidence="1">Berkeley</strain>
    </source>
</reference>
<sequence>MKGTQQQSTISPIVYRGCSCSCGSKNRVSATQMPTQEGDRRGEFDDDAALTQPCDRTTVTAEIVWNP</sequence>
<proteinExistence type="predicted"/>
<protein>
    <submittedName>
        <fullName evidence="1">Uncharacterized protein</fullName>
    </submittedName>
</protein>
<keyword evidence="2" id="KW-1185">Reference proteome</keyword>
<gene>
    <name evidence="1" type="ORF">DSO57_1015913</name>
</gene>
<organism evidence="1 2">
    <name type="scientific">Entomophthora muscae</name>
    <dbReference type="NCBI Taxonomy" id="34485"/>
    <lineage>
        <taxon>Eukaryota</taxon>
        <taxon>Fungi</taxon>
        <taxon>Fungi incertae sedis</taxon>
        <taxon>Zoopagomycota</taxon>
        <taxon>Entomophthoromycotina</taxon>
        <taxon>Entomophthoromycetes</taxon>
        <taxon>Entomophthorales</taxon>
        <taxon>Entomophthoraceae</taxon>
        <taxon>Entomophthora</taxon>
    </lineage>
</organism>
<dbReference type="Proteomes" id="UP001165960">
    <property type="component" value="Unassembled WGS sequence"/>
</dbReference>